<keyword evidence="3" id="KW-1185">Reference proteome</keyword>
<comment type="caution">
    <text evidence="2">The sequence shown here is derived from an EMBL/GenBank/DDBJ whole genome shotgun (WGS) entry which is preliminary data.</text>
</comment>
<accession>A0AA88GXC2</accession>
<evidence type="ECO:0000256" key="1">
    <source>
        <dbReference type="SAM" id="MobiDB-lite"/>
    </source>
</evidence>
<organism evidence="2 3">
    <name type="scientific">Naegleria lovaniensis</name>
    <name type="common">Amoeba</name>
    <dbReference type="NCBI Taxonomy" id="51637"/>
    <lineage>
        <taxon>Eukaryota</taxon>
        <taxon>Discoba</taxon>
        <taxon>Heterolobosea</taxon>
        <taxon>Tetramitia</taxon>
        <taxon>Eutetramitia</taxon>
        <taxon>Vahlkampfiidae</taxon>
        <taxon>Naegleria</taxon>
    </lineage>
</organism>
<dbReference type="Proteomes" id="UP000816034">
    <property type="component" value="Unassembled WGS sequence"/>
</dbReference>
<dbReference type="RefSeq" id="XP_044551658.1">
    <property type="nucleotide sequence ID" value="XM_044688382.1"/>
</dbReference>
<proteinExistence type="predicted"/>
<feature type="region of interest" description="Disordered" evidence="1">
    <location>
        <begin position="67"/>
        <end position="108"/>
    </location>
</feature>
<dbReference type="GeneID" id="68093716"/>
<evidence type="ECO:0000313" key="2">
    <source>
        <dbReference type="EMBL" id="KAG2387666.1"/>
    </source>
</evidence>
<name>A0AA88GXC2_NAELO</name>
<sequence length="108" mass="12638">MVKKTDKKDVKADHWTQRRSKDVDKTKRSCVEPTKIDESNIISTPRPRKNIDYKAVQLKGEVKMVKRNTANTYDKRSTTKIEKKKRSAAGTKKTTKKKEEKKTEEKKE</sequence>
<dbReference type="EMBL" id="PYSW02000012">
    <property type="protein sequence ID" value="KAG2387666.1"/>
    <property type="molecule type" value="Genomic_DNA"/>
</dbReference>
<feature type="region of interest" description="Disordered" evidence="1">
    <location>
        <begin position="1"/>
        <end position="31"/>
    </location>
</feature>
<protein>
    <submittedName>
        <fullName evidence="2">Uncharacterized protein</fullName>
    </submittedName>
</protein>
<reference evidence="2 3" key="1">
    <citation type="journal article" date="2018" name="BMC Genomics">
        <title>The genome of Naegleria lovaniensis, the basis for a comparative approach to unravel pathogenicity factors of the human pathogenic amoeba N. fowleri.</title>
        <authorList>
            <person name="Liechti N."/>
            <person name="Schurch N."/>
            <person name="Bruggmann R."/>
            <person name="Wittwer M."/>
        </authorList>
    </citation>
    <scope>NUCLEOTIDE SEQUENCE [LARGE SCALE GENOMIC DNA]</scope>
    <source>
        <strain evidence="2 3">ATCC 30569</strain>
    </source>
</reference>
<dbReference type="AlphaFoldDB" id="A0AA88GXC2"/>
<feature type="compositionally biased region" description="Basic and acidic residues" evidence="1">
    <location>
        <begin position="97"/>
        <end position="108"/>
    </location>
</feature>
<evidence type="ECO:0000313" key="3">
    <source>
        <dbReference type="Proteomes" id="UP000816034"/>
    </source>
</evidence>
<gene>
    <name evidence="2" type="ORF">C9374_001260</name>
</gene>